<dbReference type="RefSeq" id="WP_149099414.1">
    <property type="nucleotide sequence ID" value="NZ_BMMG01000005.1"/>
</dbReference>
<dbReference type="PANTHER" id="PTHR43685:SF2">
    <property type="entry name" value="GLYCOSYLTRANSFERASE 2-LIKE DOMAIN-CONTAINING PROTEIN"/>
    <property type="match status" value="1"/>
</dbReference>
<dbReference type="EMBL" id="VKKZ01000022">
    <property type="protein sequence ID" value="KAA6432382.1"/>
    <property type="molecule type" value="Genomic_DNA"/>
</dbReference>
<evidence type="ECO:0000313" key="5">
    <source>
        <dbReference type="EMBL" id="MFA1771476.1"/>
    </source>
</evidence>
<keyword evidence="5" id="KW-0328">Glycosyltransferase</keyword>
<dbReference type="Pfam" id="PF13439">
    <property type="entry name" value="Glyco_transf_4"/>
    <property type="match status" value="1"/>
</dbReference>
<keyword evidence="7" id="KW-1185">Reference proteome</keyword>
<dbReference type="InterPro" id="IPR001173">
    <property type="entry name" value="Glyco_trans_2-like"/>
</dbReference>
<reference evidence="4 6" key="1">
    <citation type="submission" date="2019-07" db="EMBL/GenBank/DDBJ databases">
        <authorList>
            <person name="Qu J.-H."/>
        </authorList>
    </citation>
    <scope>NUCLEOTIDE SEQUENCE [LARGE SCALE GENOMIC DNA]</scope>
    <source>
        <strain evidence="4 6">MDT1-10-3</strain>
    </source>
</reference>
<organism evidence="4 6">
    <name type="scientific">Rufibacter glacialis</name>
    <dbReference type="NCBI Taxonomy" id="1259555"/>
    <lineage>
        <taxon>Bacteria</taxon>
        <taxon>Pseudomonadati</taxon>
        <taxon>Bacteroidota</taxon>
        <taxon>Cytophagia</taxon>
        <taxon>Cytophagales</taxon>
        <taxon>Hymenobacteraceae</taxon>
        <taxon>Rufibacter</taxon>
    </lineage>
</organism>
<dbReference type="Gene3D" id="3.90.550.10">
    <property type="entry name" value="Spore Coat Polysaccharide Biosynthesis Protein SpsA, Chain A"/>
    <property type="match status" value="1"/>
</dbReference>
<dbReference type="SUPFAM" id="SSF53448">
    <property type="entry name" value="Nucleotide-diphospho-sugar transferases"/>
    <property type="match status" value="1"/>
</dbReference>
<dbReference type="InterPro" id="IPR001296">
    <property type="entry name" value="Glyco_trans_1"/>
</dbReference>
<dbReference type="OrthoDB" id="6638511at2"/>
<dbReference type="InterPro" id="IPR028098">
    <property type="entry name" value="Glyco_trans_4-like_N"/>
</dbReference>
<dbReference type="Gene3D" id="3.40.50.2000">
    <property type="entry name" value="Glycogen Phosphorylase B"/>
    <property type="match status" value="2"/>
</dbReference>
<feature type="domain" description="Glycosyltransferase 2-like" evidence="2">
    <location>
        <begin position="443"/>
        <end position="569"/>
    </location>
</feature>
<dbReference type="EC" id="2.4.-.-" evidence="5"/>
<dbReference type="InterPro" id="IPR029044">
    <property type="entry name" value="Nucleotide-diphossugar_trans"/>
</dbReference>
<dbReference type="AlphaFoldDB" id="A0A5M8QD58"/>
<reference evidence="4 6" key="2">
    <citation type="submission" date="2019-09" db="EMBL/GenBank/DDBJ databases">
        <title>A bacterium isolated from glacier soil.</title>
        <authorList>
            <person name="Liu Q."/>
        </authorList>
    </citation>
    <scope>NUCLEOTIDE SEQUENCE [LARGE SCALE GENOMIC DNA]</scope>
    <source>
        <strain evidence="4 6">MDT1-10-3</strain>
    </source>
</reference>
<dbReference type="GO" id="GO:0016757">
    <property type="term" value="F:glycosyltransferase activity"/>
    <property type="evidence" value="ECO:0007669"/>
    <property type="project" value="UniProtKB-KW"/>
</dbReference>
<evidence type="ECO:0000313" key="4">
    <source>
        <dbReference type="EMBL" id="KAA6432382.1"/>
    </source>
</evidence>
<name>A0A5M8QD58_9BACT</name>
<evidence type="ECO:0000259" key="1">
    <source>
        <dbReference type="Pfam" id="PF00534"/>
    </source>
</evidence>
<reference evidence="5 7" key="3">
    <citation type="submission" date="2024-08" db="EMBL/GenBank/DDBJ databases">
        <authorList>
            <person name="Wei W."/>
        </authorList>
    </citation>
    <scope>NUCLEOTIDE SEQUENCE [LARGE SCALE GENOMIC DNA]</scope>
    <source>
        <strain evidence="5 7">XU2</strain>
    </source>
</reference>
<dbReference type="Pfam" id="PF00535">
    <property type="entry name" value="Glycos_transf_2"/>
    <property type="match status" value="1"/>
</dbReference>
<comment type="caution">
    <text evidence="4">The sequence shown here is derived from an EMBL/GenBank/DDBJ whole genome shotgun (WGS) entry which is preliminary data.</text>
</comment>
<feature type="domain" description="Glycosyltransferase subfamily 4-like N-terminal" evidence="3">
    <location>
        <begin position="24"/>
        <end position="204"/>
    </location>
</feature>
<sequence length="734" mass="83234">MNLLSIPNLNYWLLTTEYPPFFGGGISTYCYHTAIMLVANAHKVTVFVNDTSVPKIISEEREGVRIVRFNPNHTNSSSHLGHVTNISYEFASIVKAYVEAEGAPDIIEAQEYLGIAYYLLQFKHLHYNWVKDVPVVITMHSPSFLYMEYNHVQQYKYPNYWICEMERFCLQAANLVISPSQFMVRELAERFHLSNEKVKIIPNPYEFQDVVLPESENDQLAEIIFFGKLTYQKGASNLLKYFKEMWDSGFTEPLFLIGGQDIVYHPEGKTMGDIIRHKYKVYIQKGLLKLEDKISPSQIKQRLAAAKVVIVPSLNDNLPYVVFEMMSLGKIVLASKQGGHYEVIEPEIDGFIFDHDTPGSFAIQLKAILALPKEQRISISKNAIKKVKEVYDLKSIYRKKNPALQAVLKQNQESSYFPYIRNNPFSGIPLGTPDKVEEEDLLSIVIPFFNLGQYLEETVSSIEGSDYKYKEIIIVNDGSNDSLSISVLDKFRNRNGFVVIDKPNQGLASARNTGALYAKGAFLAFLDADDIVGSEYFTKAVNVLKNKSNVHFVGSWTQYFEGASTIWPTFVPEPPVILFHNVVNSSALVFKRQSFLSGGLNDNKMPFQGLEDYDGVLSMVNKGLYGVVLPEVLFFYRVRKSSMIRSISKNKKLLLYEYITRKYPEVYGTFAADVFNLALANKSVTVLDNPSKDSNLLEGLPFGGELSAKAISFIKKNSLVKPIAYKVYSTFFKK</sequence>
<dbReference type="Pfam" id="PF00534">
    <property type="entry name" value="Glycos_transf_1"/>
    <property type="match status" value="1"/>
</dbReference>
<gene>
    <name evidence="5" type="ORF">ACD591_09260</name>
    <name evidence="4" type="ORF">FOE74_14855</name>
</gene>
<dbReference type="SUPFAM" id="SSF53756">
    <property type="entry name" value="UDP-Glycosyltransferase/glycogen phosphorylase"/>
    <property type="match status" value="1"/>
</dbReference>
<dbReference type="Proteomes" id="UP000323866">
    <property type="component" value="Unassembled WGS sequence"/>
</dbReference>
<feature type="domain" description="Glycosyl transferase family 1" evidence="1">
    <location>
        <begin position="217"/>
        <end position="385"/>
    </location>
</feature>
<protein>
    <submittedName>
        <fullName evidence="4">Glycosyltransferase</fullName>
        <ecNumber evidence="5">2.4.-.-</ecNumber>
    </submittedName>
</protein>
<dbReference type="Proteomes" id="UP001570846">
    <property type="component" value="Unassembled WGS sequence"/>
</dbReference>
<proteinExistence type="predicted"/>
<dbReference type="PANTHER" id="PTHR43685">
    <property type="entry name" value="GLYCOSYLTRANSFERASE"/>
    <property type="match status" value="1"/>
</dbReference>
<evidence type="ECO:0000259" key="3">
    <source>
        <dbReference type="Pfam" id="PF13439"/>
    </source>
</evidence>
<evidence type="ECO:0000259" key="2">
    <source>
        <dbReference type="Pfam" id="PF00535"/>
    </source>
</evidence>
<evidence type="ECO:0000313" key="6">
    <source>
        <dbReference type="Proteomes" id="UP000323866"/>
    </source>
</evidence>
<dbReference type="InterPro" id="IPR050834">
    <property type="entry name" value="Glycosyltransf_2"/>
</dbReference>
<dbReference type="CDD" id="cd03801">
    <property type="entry name" value="GT4_PimA-like"/>
    <property type="match status" value="1"/>
</dbReference>
<dbReference type="EMBL" id="JBGOGF010000004">
    <property type="protein sequence ID" value="MFA1771476.1"/>
    <property type="molecule type" value="Genomic_DNA"/>
</dbReference>
<keyword evidence="4" id="KW-0808">Transferase</keyword>
<dbReference type="CDD" id="cd00761">
    <property type="entry name" value="Glyco_tranf_GTA_type"/>
    <property type="match status" value="1"/>
</dbReference>
<evidence type="ECO:0000313" key="7">
    <source>
        <dbReference type="Proteomes" id="UP001570846"/>
    </source>
</evidence>
<accession>A0A5M8QD58</accession>